<organism evidence="2 3">
    <name type="scientific">Profundibacterium mesophilum KAUST100406-0324</name>
    <dbReference type="NCBI Taxonomy" id="1037889"/>
    <lineage>
        <taxon>Bacteria</taxon>
        <taxon>Pseudomonadati</taxon>
        <taxon>Pseudomonadota</taxon>
        <taxon>Alphaproteobacteria</taxon>
        <taxon>Rhodobacterales</taxon>
        <taxon>Roseobacteraceae</taxon>
        <taxon>Profundibacterium</taxon>
    </lineage>
</organism>
<feature type="transmembrane region" description="Helical" evidence="1">
    <location>
        <begin position="6"/>
        <end position="29"/>
    </location>
</feature>
<dbReference type="RefSeq" id="WP_159964946.1">
    <property type="nucleotide sequence ID" value="NZ_APKE01000016.1"/>
</dbReference>
<evidence type="ECO:0000256" key="1">
    <source>
        <dbReference type="SAM" id="Phobius"/>
    </source>
</evidence>
<feature type="transmembrane region" description="Helical" evidence="1">
    <location>
        <begin position="65"/>
        <end position="86"/>
    </location>
</feature>
<dbReference type="GO" id="GO:0015385">
    <property type="term" value="F:sodium:proton antiporter activity"/>
    <property type="evidence" value="ECO:0007669"/>
    <property type="project" value="TreeGrafter"/>
</dbReference>
<dbReference type="PANTHER" id="PTHR34703:SF1">
    <property type="entry name" value="ANTIPORTER SUBUNIT MNHG2-RELATED"/>
    <property type="match status" value="1"/>
</dbReference>
<keyword evidence="1" id="KW-0472">Membrane</keyword>
<comment type="caution">
    <text evidence="2">The sequence shown here is derived from an EMBL/GenBank/DDBJ whole genome shotgun (WGS) entry which is preliminary data.</text>
</comment>
<accession>A0A921TDB4</accession>
<protein>
    <submittedName>
        <fullName evidence="2">PH adaption potassium efflux system PhaG subunit</fullName>
    </submittedName>
</protein>
<name>A0A921TDB4_9RHOB</name>
<sequence>MLIDALIAALLLSGAFFTLVGSIGLLKLNSPMSRLHGPTKASTLGVGSLLMASMVRAFAHDDGSLHEVLVMAFLFVTAPISGNFIAKVHLHKLRGKPDLAVLPQGDSWASTSRE</sequence>
<gene>
    <name evidence="2" type="primary">phaG</name>
    <name evidence="2" type="ORF">PMES_01475</name>
</gene>
<evidence type="ECO:0000313" key="3">
    <source>
        <dbReference type="Proteomes" id="UP000698242"/>
    </source>
</evidence>
<reference evidence="2" key="1">
    <citation type="submission" date="2013-03" db="EMBL/GenBank/DDBJ databases">
        <title>Genome Sequence of the Profundibacterium mesophilum strain KAUST100406-0324T from Red Sea, a novel genus in the family Rhodobacteraceae.</title>
        <authorList>
            <person name="Essack M."/>
            <person name="Alam I."/>
            <person name="Lafi F."/>
            <person name="Alawi W."/>
            <person name="Kamanu F."/>
            <person name="Al-Suwailem A."/>
            <person name="Lee O.O."/>
            <person name="Xu Y."/>
            <person name="Bajic V."/>
            <person name="Qian P.-Y."/>
            <person name="Archer J."/>
        </authorList>
    </citation>
    <scope>NUCLEOTIDE SEQUENCE</scope>
    <source>
        <strain evidence="2">KAUST100406-0324</strain>
    </source>
</reference>
<dbReference type="NCBIfam" id="NF009316">
    <property type="entry name" value="PRK12674.1-5"/>
    <property type="match status" value="1"/>
</dbReference>
<dbReference type="Proteomes" id="UP000698242">
    <property type="component" value="Unassembled WGS sequence"/>
</dbReference>
<dbReference type="EMBL" id="APKE01000016">
    <property type="protein sequence ID" value="KAF0676156.1"/>
    <property type="molecule type" value="Genomic_DNA"/>
</dbReference>
<evidence type="ECO:0000313" key="2">
    <source>
        <dbReference type="EMBL" id="KAF0676156.1"/>
    </source>
</evidence>
<dbReference type="Pfam" id="PF03334">
    <property type="entry name" value="PhaG_MnhG_YufB"/>
    <property type="match status" value="1"/>
</dbReference>
<dbReference type="InterPro" id="IPR005133">
    <property type="entry name" value="PhaG_MnhG_YufB"/>
</dbReference>
<keyword evidence="3" id="KW-1185">Reference proteome</keyword>
<dbReference type="PANTHER" id="PTHR34703">
    <property type="entry name" value="ANTIPORTER SUBUNIT MNHG2-RELATED"/>
    <property type="match status" value="1"/>
</dbReference>
<keyword evidence="1" id="KW-1133">Transmembrane helix</keyword>
<keyword evidence="1" id="KW-0812">Transmembrane</keyword>
<dbReference type="AlphaFoldDB" id="A0A921TDB4"/>
<proteinExistence type="predicted"/>
<dbReference type="OrthoDB" id="4427992at2"/>